<feature type="domain" description="Histidine kinase/HSP90-like ATPase" evidence="10">
    <location>
        <begin position="293"/>
        <end position="387"/>
    </location>
</feature>
<evidence type="ECO:0000256" key="7">
    <source>
        <dbReference type="ARBA" id="ARBA00022840"/>
    </source>
</evidence>
<proteinExistence type="predicted"/>
<dbReference type="PANTHER" id="PTHR24421:SF10">
    <property type="entry name" value="NITRATE_NITRITE SENSOR PROTEIN NARQ"/>
    <property type="match status" value="1"/>
</dbReference>
<evidence type="ECO:0000256" key="8">
    <source>
        <dbReference type="ARBA" id="ARBA00023012"/>
    </source>
</evidence>
<keyword evidence="9" id="KW-0812">Transmembrane</keyword>
<keyword evidence="8" id="KW-0902">Two-component regulatory system</keyword>
<dbReference type="SUPFAM" id="SSF55874">
    <property type="entry name" value="ATPase domain of HSP90 chaperone/DNA topoisomerase II/histidine kinase"/>
    <property type="match status" value="1"/>
</dbReference>
<dbReference type="Proteomes" id="UP000253303">
    <property type="component" value="Unassembled WGS sequence"/>
</dbReference>
<comment type="caution">
    <text evidence="11">The sequence shown here is derived from an EMBL/GenBank/DDBJ whole genome shotgun (WGS) entry which is preliminary data.</text>
</comment>
<dbReference type="Gene3D" id="1.20.5.1930">
    <property type="match status" value="1"/>
</dbReference>
<comment type="catalytic activity">
    <reaction evidence="1">
        <text>ATP + protein L-histidine = ADP + protein N-phospho-L-histidine.</text>
        <dbReference type="EC" id="2.7.13.3"/>
    </reaction>
</comment>
<protein>
    <recommendedName>
        <fullName evidence="2">histidine kinase</fullName>
        <ecNumber evidence="2">2.7.13.3</ecNumber>
    </recommendedName>
</protein>
<evidence type="ECO:0000256" key="1">
    <source>
        <dbReference type="ARBA" id="ARBA00000085"/>
    </source>
</evidence>
<feature type="transmembrane region" description="Helical" evidence="9">
    <location>
        <begin position="95"/>
        <end position="121"/>
    </location>
</feature>
<dbReference type="AlphaFoldDB" id="A0A366M1A9"/>
<evidence type="ECO:0000259" key="10">
    <source>
        <dbReference type="SMART" id="SM00387"/>
    </source>
</evidence>
<gene>
    <name evidence="11" type="ORF">DP939_15690</name>
</gene>
<dbReference type="PANTHER" id="PTHR24421">
    <property type="entry name" value="NITRATE/NITRITE SENSOR PROTEIN NARX-RELATED"/>
    <property type="match status" value="1"/>
</dbReference>
<dbReference type="InterPro" id="IPR003594">
    <property type="entry name" value="HATPase_dom"/>
</dbReference>
<keyword evidence="5" id="KW-0547">Nucleotide-binding</keyword>
<name>A0A366M1A9_9ACTN</name>
<keyword evidence="12" id="KW-1185">Reference proteome</keyword>
<dbReference type="InterPro" id="IPR036890">
    <property type="entry name" value="HATPase_C_sf"/>
</dbReference>
<dbReference type="Gene3D" id="3.30.565.10">
    <property type="entry name" value="Histidine kinase-like ATPase, C-terminal domain"/>
    <property type="match status" value="1"/>
</dbReference>
<dbReference type="GO" id="GO:0016020">
    <property type="term" value="C:membrane"/>
    <property type="evidence" value="ECO:0007669"/>
    <property type="project" value="InterPro"/>
</dbReference>
<feature type="transmembrane region" description="Helical" evidence="9">
    <location>
        <begin position="12"/>
        <end position="40"/>
    </location>
</feature>
<reference evidence="11 12" key="1">
    <citation type="submission" date="2018-06" db="EMBL/GenBank/DDBJ databases">
        <title>Sphaerisporangium craniellae sp. nov., isolated from a marine sponge in the South China Sea.</title>
        <authorList>
            <person name="Li L."/>
        </authorList>
    </citation>
    <scope>NUCLEOTIDE SEQUENCE [LARGE SCALE GENOMIC DNA]</scope>
    <source>
        <strain evidence="11 12">LHW63015</strain>
    </source>
</reference>
<accession>A0A366M1A9</accession>
<dbReference type="CDD" id="cd16917">
    <property type="entry name" value="HATPase_UhpB-NarQ-NarX-like"/>
    <property type="match status" value="1"/>
</dbReference>
<dbReference type="Pfam" id="PF07730">
    <property type="entry name" value="HisKA_3"/>
    <property type="match status" value="1"/>
</dbReference>
<evidence type="ECO:0000256" key="6">
    <source>
        <dbReference type="ARBA" id="ARBA00022777"/>
    </source>
</evidence>
<dbReference type="GO" id="GO:0046983">
    <property type="term" value="F:protein dimerization activity"/>
    <property type="evidence" value="ECO:0007669"/>
    <property type="project" value="InterPro"/>
</dbReference>
<keyword evidence="7" id="KW-0067">ATP-binding</keyword>
<dbReference type="GO" id="GO:0005524">
    <property type="term" value="F:ATP binding"/>
    <property type="evidence" value="ECO:0007669"/>
    <property type="project" value="UniProtKB-KW"/>
</dbReference>
<evidence type="ECO:0000256" key="5">
    <source>
        <dbReference type="ARBA" id="ARBA00022741"/>
    </source>
</evidence>
<dbReference type="EMBL" id="QMEY01000005">
    <property type="protein sequence ID" value="RBQ19364.1"/>
    <property type="molecule type" value="Genomic_DNA"/>
</dbReference>
<evidence type="ECO:0000256" key="3">
    <source>
        <dbReference type="ARBA" id="ARBA00022553"/>
    </source>
</evidence>
<keyword evidence="4" id="KW-0808">Transferase</keyword>
<dbReference type="GO" id="GO:0000155">
    <property type="term" value="F:phosphorelay sensor kinase activity"/>
    <property type="evidence" value="ECO:0007669"/>
    <property type="project" value="InterPro"/>
</dbReference>
<dbReference type="EC" id="2.7.13.3" evidence="2"/>
<organism evidence="11 12">
    <name type="scientific">Spongiactinospora rosea</name>
    <dbReference type="NCBI Taxonomy" id="2248750"/>
    <lineage>
        <taxon>Bacteria</taxon>
        <taxon>Bacillati</taxon>
        <taxon>Actinomycetota</taxon>
        <taxon>Actinomycetes</taxon>
        <taxon>Streptosporangiales</taxon>
        <taxon>Streptosporangiaceae</taxon>
        <taxon>Spongiactinospora</taxon>
    </lineage>
</organism>
<keyword evidence="9" id="KW-1133">Transmembrane helix</keyword>
<keyword evidence="6 11" id="KW-0418">Kinase</keyword>
<dbReference type="RefSeq" id="WP_113981425.1">
    <property type="nucleotide sequence ID" value="NZ_QMEY01000005.1"/>
</dbReference>
<dbReference type="InterPro" id="IPR011712">
    <property type="entry name" value="Sig_transdc_His_kin_sub3_dim/P"/>
</dbReference>
<keyword evidence="3" id="KW-0597">Phosphoprotein</keyword>
<evidence type="ECO:0000313" key="12">
    <source>
        <dbReference type="Proteomes" id="UP000253303"/>
    </source>
</evidence>
<evidence type="ECO:0000256" key="9">
    <source>
        <dbReference type="SAM" id="Phobius"/>
    </source>
</evidence>
<dbReference type="Pfam" id="PF02518">
    <property type="entry name" value="HATPase_c"/>
    <property type="match status" value="1"/>
</dbReference>
<evidence type="ECO:0000313" key="11">
    <source>
        <dbReference type="EMBL" id="RBQ19364.1"/>
    </source>
</evidence>
<dbReference type="InterPro" id="IPR050482">
    <property type="entry name" value="Sensor_HK_TwoCompSys"/>
</dbReference>
<sequence length="398" mass="42354">MVSLLPHARRTATGLLLGGMTAIVEVFLLLAVAPAALVAVTRRRPLTGRITDLARTLTDLEQRRLARFLSGGVHAAAYGPGQAVGYLALRAPLGLLALILFLLLGYGVIAAVVIPAGWITGDIVAGFRPTPYLIGYLLIAGSVLLFLDLQGLAALATFERRLALRCLGPTRQEYELRIARLSESRADIITTVHEERRRIERDLHDGVQQQLVALGTLIGRARRATDGRVVRELLAEAHEQSQKALIELREVAWRIYPSALDDGGLPTAIEAVAARSPIPAAVECTVPGRPPLATDVVAYFVISEAITNAIKHSGAHRMHIAVHEHTGDGHQVVTTVRVADDGVGGADPAGPGLTGLRRRIEALDGDLTIDSPPGGPTIIHAALRSEADTHQSADAAKS</sequence>
<feature type="transmembrane region" description="Helical" evidence="9">
    <location>
        <begin position="133"/>
        <end position="155"/>
    </location>
</feature>
<evidence type="ECO:0000256" key="4">
    <source>
        <dbReference type="ARBA" id="ARBA00022679"/>
    </source>
</evidence>
<dbReference type="SMART" id="SM00387">
    <property type="entry name" value="HATPase_c"/>
    <property type="match status" value="1"/>
</dbReference>
<evidence type="ECO:0000256" key="2">
    <source>
        <dbReference type="ARBA" id="ARBA00012438"/>
    </source>
</evidence>
<keyword evidence="9" id="KW-0472">Membrane</keyword>
<dbReference type="OrthoDB" id="5241729at2"/>